<evidence type="ECO:0000313" key="3">
    <source>
        <dbReference type="Proteomes" id="UP000327013"/>
    </source>
</evidence>
<name>A0A5N6QAY7_9ROSI</name>
<dbReference type="Proteomes" id="UP000327013">
    <property type="component" value="Chromosome 1"/>
</dbReference>
<reference evidence="2 3" key="1">
    <citation type="submission" date="2019-06" db="EMBL/GenBank/DDBJ databases">
        <title>A chromosomal-level reference genome of Carpinus fangiana (Coryloideae, Betulaceae).</title>
        <authorList>
            <person name="Yang X."/>
            <person name="Wang Z."/>
            <person name="Zhang L."/>
            <person name="Hao G."/>
            <person name="Liu J."/>
            <person name="Yang Y."/>
        </authorList>
    </citation>
    <scope>NUCLEOTIDE SEQUENCE [LARGE SCALE GENOMIC DNA]</scope>
    <source>
        <strain evidence="2">Cfa_2016G</strain>
        <tissue evidence="2">Leaf</tissue>
    </source>
</reference>
<dbReference type="EMBL" id="CM017321">
    <property type="protein sequence ID" value="KAE7996386.1"/>
    <property type="molecule type" value="Genomic_DNA"/>
</dbReference>
<evidence type="ECO:0000256" key="1">
    <source>
        <dbReference type="SAM" id="MobiDB-lite"/>
    </source>
</evidence>
<sequence>MYGAVPPPPPEEGTNEGTPGPRPTPAEDEVNNLLRTIFQNFQRDLVDKILERFYGIRRDRPAT</sequence>
<protein>
    <submittedName>
        <fullName evidence="2">Uncharacterized protein</fullName>
    </submittedName>
</protein>
<gene>
    <name evidence="2" type="ORF">FH972_001116</name>
</gene>
<dbReference type="AlphaFoldDB" id="A0A5N6QAY7"/>
<evidence type="ECO:0000313" key="2">
    <source>
        <dbReference type="EMBL" id="KAE7996386.1"/>
    </source>
</evidence>
<feature type="region of interest" description="Disordered" evidence="1">
    <location>
        <begin position="1"/>
        <end position="28"/>
    </location>
</feature>
<feature type="compositionally biased region" description="Pro residues" evidence="1">
    <location>
        <begin position="1"/>
        <end position="11"/>
    </location>
</feature>
<proteinExistence type="predicted"/>
<accession>A0A5N6QAY7</accession>
<organism evidence="2 3">
    <name type="scientific">Carpinus fangiana</name>
    <dbReference type="NCBI Taxonomy" id="176857"/>
    <lineage>
        <taxon>Eukaryota</taxon>
        <taxon>Viridiplantae</taxon>
        <taxon>Streptophyta</taxon>
        <taxon>Embryophyta</taxon>
        <taxon>Tracheophyta</taxon>
        <taxon>Spermatophyta</taxon>
        <taxon>Magnoliopsida</taxon>
        <taxon>eudicotyledons</taxon>
        <taxon>Gunneridae</taxon>
        <taxon>Pentapetalae</taxon>
        <taxon>rosids</taxon>
        <taxon>fabids</taxon>
        <taxon>Fagales</taxon>
        <taxon>Betulaceae</taxon>
        <taxon>Carpinus</taxon>
    </lineage>
</organism>
<keyword evidence="3" id="KW-1185">Reference proteome</keyword>